<name>A0ABR0ADY0_9CRUS</name>
<feature type="chain" id="PRO_5046580455" description="Secreted protein" evidence="1">
    <location>
        <begin position="23"/>
        <end position="79"/>
    </location>
</feature>
<protein>
    <recommendedName>
        <fullName evidence="4">Secreted protein</fullName>
    </recommendedName>
</protein>
<dbReference type="EMBL" id="JAOYFB010000037">
    <property type="protein sequence ID" value="KAK4023328.1"/>
    <property type="molecule type" value="Genomic_DNA"/>
</dbReference>
<comment type="caution">
    <text evidence="2">The sequence shown here is derived from an EMBL/GenBank/DDBJ whole genome shotgun (WGS) entry which is preliminary data.</text>
</comment>
<sequence>MMSPTLRPPAVVFIISVLRVTQQPVNYYGTYVMNAAITQLNHAVAVCIVFDPGCLPGNNEERAGGAASNHAASPPPCPI</sequence>
<keyword evidence="3" id="KW-1185">Reference proteome</keyword>
<feature type="signal peptide" evidence="1">
    <location>
        <begin position="1"/>
        <end position="22"/>
    </location>
</feature>
<gene>
    <name evidence="2" type="ORF">OUZ56_008745</name>
</gene>
<reference evidence="2 3" key="1">
    <citation type="journal article" date="2023" name="Nucleic Acids Res.">
        <title>The hologenome of Daphnia magna reveals possible DNA methylation and microbiome-mediated evolution of the host genome.</title>
        <authorList>
            <person name="Chaturvedi A."/>
            <person name="Li X."/>
            <person name="Dhandapani V."/>
            <person name="Marshall H."/>
            <person name="Kissane S."/>
            <person name="Cuenca-Cambronero M."/>
            <person name="Asole G."/>
            <person name="Calvet F."/>
            <person name="Ruiz-Romero M."/>
            <person name="Marangio P."/>
            <person name="Guigo R."/>
            <person name="Rago D."/>
            <person name="Mirbahai L."/>
            <person name="Eastwood N."/>
            <person name="Colbourne J.K."/>
            <person name="Zhou J."/>
            <person name="Mallon E."/>
            <person name="Orsini L."/>
        </authorList>
    </citation>
    <scope>NUCLEOTIDE SEQUENCE [LARGE SCALE GENOMIC DNA]</scope>
    <source>
        <strain evidence="2">LRV0_1</strain>
    </source>
</reference>
<dbReference type="Proteomes" id="UP001234178">
    <property type="component" value="Unassembled WGS sequence"/>
</dbReference>
<evidence type="ECO:0008006" key="4">
    <source>
        <dbReference type="Google" id="ProtNLM"/>
    </source>
</evidence>
<proteinExistence type="predicted"/>
<organism evidence="2 3">
    <name type="scientific">Daphnia magna</name>
    <dbReference type="NCBI Taxonomy" id="35525"/>
    <lineage>
        <taxon>Eukaryota</taxon>
        <taxon>Metazoa</taxon>
        <taxon>Ecdysozoa</taxon>
        <taxon>Arthropoda</taxon>
        <taxon>Crustacea</taxon>
        <taxon>Branchiopoda</taxon>
        <taxon>Diplostraca</taxon>
        <taxon>Cladocera</taxon>
        <taxon>Anomopoda</taxon>
        <taxon>Daphniidae</taxon>
        <taxon>Daphnia</taxon>
    </lineage>
</organism>
<accession>A0ABR0ADY0</accession>
<evidence type="ECO:0000313" key="2">
    <source>
        <dbReference type="EMBL" id="KAK4023328.1"/>
    </source>
</evidence>
<keyword evidence="1" id="KW-0732">Signal</keyword>
<evidence type="ECO:0000256" key="1">
    <source>
        <dbReference type="SAM" id="SignalP"/>
    </source>
</evidence>
<evidence type="ECO:0000313" key="3">
    <source>
        <dbReference type="Proteomes" id="UP001234178"/>
    </source>
</evidence>